<evidence type="ECO:0000313" key="1">
    <source>
        <dbReference type="EMBL" id="MFD1703361.1"/>
    </source>
</evidence>
<protein>
    <recommendedName>
        <fullName evidence="3">Serine--tRNA ligase</fullName>
    </recommendedName>
</protein>
<keyword evidence="2" id="KW-1185">Reference proteome</keyword>
<comment type="caution">
    <text evidence="1">The sequence shown here is derived from an EMBL/GenBank/DDBJ whole genome shotgun (WGS) entry which is preliminary data.</text>
</comment>
<gene>
    <name evidence="1" type="ORF">ACFSCV_10135</name>
</gene>
<sequence length="67" mass="7158">MDPQKAIEADVAEINAGLASRRQKVAERGWSVEELDAEIAADREREAALGLSFGAPELAATEEFADA</sequence>
<dbReference type="RefSeq" id="WP_378799471.1">
    <property type="nucleotide sequence ID" value="NZ_JBHUER010000007.1"/>
</dbReference>
<dbReference type="Proteomes" id="UP001597308">
    <property type="component" value="Unassembled WGS sequence"/>
</dbReference>
<evidence type="ECO:0008006" key="3">
    <source>
        <dbReference type="Google" id="ProtNLM"/>
    </source>
</evidence>
<accession>A0ABW4K9P8</accession>
<organism evidence="1 2">
    <name type="scientific">Methylopila henanensis</name>
    <dbReference type="NCBI Taxonomy" id="873516"/>
    <lineage>
        <taxon>Bacteria</taxon>
        <taxon>Pseudomonadati</taxon>
        <taxon>Pseudomonadota</taxon>
        <taxon>Alphaproteobacteria</taxon>
        <taxon>Hyphomicrobiales</taxon>
        <taxon>Methylopilaceae</taxon>
        <taxon>Methylopila</taxon>
    </lineage>
</organism>
<reference evidence="2" key="1">
    <citation type="journal article" date="2019" name="Int. J. Syst. Evol. Microbiol.">
        <title>The Global Catalogue of Microorganisms (GCM) 10K type strain sequencing project: providing services to taxonomists for standard genome sequencing and annotation.</title>
        <authorList>
            <consortium name="The Broad Institute Genomics Platform"/>
            <consortium name="The Broad Institute Genome Sequencing Center for Infectious Disease"/>
            <person name="Wu L."/>
            <person name="Ma J."/>
        </authorList>
    </citation>
    <scope>NUCLEOTIDE SEQUENCE [LARGE SCALE GENOMIC DNA]</scope>
    <source>
        <strain evidence="2">KCTC 23707</strain>
    </source>
</reference>
<evidence type="ECO:0000313" key="2">
    <source>
        <dbReference type="Proteomes" id="UP001597308"/>
    </source>
</evidence>
<dbReference type="EMBL" id="JBHUER010000007">
    <property type="protein sequence ID" value="MFD1703361.1"/>
    <property type="molecule type" value="Genomic_DNA"/>
</dbReference>
<proteinExistence type="predicted"/>
<name>A0ABW4K9P8_9HYPH</name>